<accession>D5ACJ6</accession>
<dbReference type="Pfam" id="PF04321">
    <property type="entry name" value="RmlD_sub_bind"/>
    <property type="match status" value="1"/>
</dbReference>
<evidence type="ECO:0000259" key="1">
    <source>
        <dbReference type="Pfam" id="PF04321"/>
    </source>
</evidence>
<evidence type="ECO:0000313" key="2">
    <source>
        <dbReference type="EMBL" id="ADE77265.1"/>
    </source>
</evidence>
<feature type="domain" description="RmlD-like substrate binding" evidence="1">
    <location>
        <begin position="6"/>
        <end position="315"/>
    </location>
</feature>
<dbReference type="AlphaFoldDB" id="D5ACJ6"/>
<dbReference type="InterPro" id="IPR029903">
    <property type="entry name" value="RmlD-like-bd"/>
</dbReference>
<dbReference type="EMBL" id="BT123982">
    <property type="protein sequence ID" value="ADE77265.1"/>
    <property type="molecule type" value="mRNA"/>
</dbReference>
<dbReference type="PANTHER" id="PTHR43242">
    <property type="entry name" value="NAD(P)-BINDING ROSSMANN-FOLD SUPERFAMILY PROTEIN"/>
    <property type="match status" value="1"/>
</dbReference>
<dbReference type="CDD" id="cd05254">
    <property type="entry name" value="dTDP_HR_like_SDR_e"/>
    <property type="match status" value="1"/>
</dbReference>
<sequence length="317" mass="34349">MGKTLVVVVGGSGYLGLHLLQSLATLADNPYDIAFTYHSHLPPPPFFDAIGPLHAFKVDLQSGEGLDSISATLGQPHVVVNCAAISVPRACELNPSAATAINVPRPLIKWMSTFSDRGAPLLIHLSTDQVYEGVKSFYKEDDETNAVNMYGKSKVMAENYICSNFSSYAILRSSIIYGPHPVIPVEKTLPIQWIDGVLSSGKEIEFFHDEFRCPIYVKDVVNVILSLIRKWNSGDKCIQVVLNVGGPDRVSRVQMAEVVSELKGYDSSSIKSVSAASVNRGVASPADISMDVSKVVKLLGINPTPFKDGVQLTLESQ</sequence>
<dbReference type="OMA" id="RMPLMFG"/>
<dbReference type="PANTHER" id="PTHR43242:SF1">
    <property type="entry name" value="NAD(P)-BINDING ROSSMANN-FOLD SUPERFAMILY PROTEIN"/>
    <property type="match status" value="1"/>
</dbReference>
<reference evidence="2" key="1">
    <citation type="submission" date="2010-04" db="EMBL/GenBank/DDBJ databases">
        <authorList>
            <person name="Reid K.E."/>
            <person name="Liao N."/>
            <person name="Chan S."/>
            <person name="Docking R."/>
            <person name="Taylor G."/>
            <person name="Moore R."/>
            <person name="Mayo M."/>
            <person name="Munro S."/>
            <person name="King J."/>
            <person name="Yanchuk A."/>
            <person name="Holt R."/>
            <person name="Jones S."/>
            <person name="Marra M."/>
            <person name="Ritland C.E."/>
            <person name="Ritland K."/>
            <person name="Bohlmann J."/>
        </authorList>
    </citation>
    <scope>NUCLEOTIDE SEQUENCE</scope>
    <source>
        <tissue evidence="2">Bud</tissue>
    </source>
</reference>
<protein>
    <recommendedName>
        <fullName evidence="1">RmlD-like substrate binding domain-containing protein</fullName>
    </recommendedName>
</protein>
<name>D5ACJ6_PICSI</name>
<dbReference type="Gene3D" id="3.40.50.720">
    <property type="entry name" value="NAD(P)-binding Rossmann-like Domain"/>
    <property type="match status" value="1"/>
</dbReference>
<dbReference type="InterPro" id="IPR036291">
    <property type="entry name" value="NAD(P)-bd_dom_sf"/>
</dbReference>
<organism evidence="2">
    <name type="scientific">Picea sitchensis</name>
    <name type="common">Sitka spruce</name>
    <name type="synonym">Pinus sitchensis</name>
    <dbReference type="NCBI Taxonomy" id="3332"/>
    <lineage>
        <taxon>Eukaryota</taxon>
        <taxon>Viridiplantae</taxon>
        <taxon>Streptophyta</taxon>
        <taxon>Embryophyta</taxon>
        <taxon>Tracheophyta</taxon>
        <taxon>Spermatophyta</taxon>
        <taxon>Pinopsida</taxon>
        <taxon>Pinidae</taxon>
        <taxon>Conifers I</taxon>
        <taxon>Pinales</taxon>
        <taxon>Pinaceae</taxon>
        <taxon>Picea</taxon>
    </lineage>
</organism>
<dbReference type="SUPFAM" id="SSF51735">
    <property type="entry name" value="NAD(P)-binding Rossmann-fold domains"/>
    <property type="match status" value="1"/>
</dbReference>
<proteinExistence type="evidence at transcript level"/>